<reference evidence="1" key="2">
    <citation type="submission" date="2020-11" db="EMBL/GenBank/DDBJ databases">
        <authorList>
            <person name="McCartney M.A."/>
            <person name="Auch B."/>
            <person name="Kono T."/>
            <person name="Mallez S."/>
            <person name="Becker A."/>
            <person name="Gohl D.M."/>
            <person name="Silverstein K.A.T."/>
            <person name="Koren S."/>
            <person name="Bechman K.B."/>
            <person name="Herman A."/>
            <person name="Abrahante J.E."/>
            <person name="Garbe J."/>
        </authorList>
    </citation>
    <scope>NUCLEOTIDE SEQUENCE</scope>
    <source>
        <strain evidence="1">Duluth1</strain>
        <tissue evidence="1">Whole animal</tissue>
    </source>
</reference>
<gene>
    <name evidence="1" type="ORF">DPMN_029941</name>
</gene>
<dbReference type="AlphaFoldDB" id="A0A9D4RGN9"/>
<dbReference type="InterPro" id="IPR043129">
    <property type="entry name" value="ATPase_NBD"/>
</dbReference>
<comment type="caution">
    <text evidence="1">The sequence shown here is derived from an EMBL/GenBank/DDBJ whole genome shotgun (WGS) entry which is preliminary data.</text>
</comment>
<evidence type="ECO:0000313" key="1">
    <source>
        <dbReference type="EMBL" id="KAH3866818.1"/>
    </source>
</evidence>
<proteinExistence type="predicted"/>
<sequence length="120" mass="13467">MREAALKAGIDGDRLMLAFESEVAAVWCTRNEITDHQVSDLRSTGAKYMVIDLGGGTADITVHEKNSNDSFKIIHKANGGAWGGHVVDEQFLGYLEKLYGKSVFNEFRRQNINDFFELIR</sequence>
<dbReference type="Gene3D" id="3.90.640.10">
    <property type="entry name" value="Actin, Chain A, domain 4"/>
    <property type="match status" value="1"/>
</dbReference>
<name>A0A9D4RGN9_DREPO</name>
<keyword evidence="2" id="KW-1185">Reference proteome</keyword>
<evidence type="ECO:0000313" key="2">
    <source>
        <dbReference type="Proteomes" id="UP000828390"/>
    </source>
</evidence>
<reference evidence="1" key="1">
    <citation type="journal article" date="2019" name="bioRxiv">
        <title>The Genome of the Zebra Mussel, Dreissena polymorpha: A Resource for Invasive Species Research.</title>
        <authorList>
            <person name="McCartney M.A."/>
            <person name="Auch B."/>
            <person name="Kono T."/>
            <person name="Mallez S."/>
            <person name="Zhang Y."/>
            <person name="Obille A."/>
            <person name="Becker A."/>
            <person name="Abrahante J.E."/>
            <person name="Garbe J."/>
            <person name="Badalamenti J.P."/>
            <person name="Herman A."/>
            <person name="Mangelson H."/>
            <person name="Liachko I."/>
            <person name="Sullivan S."/>
            <person name="Sone E.D."/>
            <person name="Koren S."/>
            <person name="Silverstein K.A.T."/>
            <person name="Beckman K.B."/>
            <person name="Gohl D.M."/>
        </authorList>
    </citation>
    <scope>NUCLEOTIDE SEQUENCE</scope>
    <source>
        <strain evidence="1">Duluth1</strain>
        <tissue evidence="1">Whole animal</tissue>
    </source>
</reference>
<accession>A0A9D4RGN9</accession>
<dbReference type="EMBL" id="JAIWYP010000002">
    <property type="protein sequence ID" value="KAH3866818.1"/>
    <property type="molecule type" value="Genomic_DNA"/>
</dbReference>
<organism evidence="1 2">
    <name type="scientific">Dreissena polymorpha</name>
    <name type="common">Zebra mussel</name>
    <name type="synonym">Mytilus polymorpha</name>
    <dbReference type="NCBI Taxonomy" id="45954"/>
    <lineage>
        <taxon>Eukaryota</taxon>
        <taxon>Metazoa</taxon>
        <taxon>Spiralia</taxon>
        <taxon>Lophotrochozoa</taxon>
        <taxon>Mollusca</taxon>
        <taxon>Bivalvia</taxon>
        <taxon>Autobranchia</taxon>
        <taxon>Heteroconchia</taxon>
        <taxon>Euheterodonta</taxon>
        <taxon>Imparidentia</taxon>
        <taxon>Neoheterodontei</taxon>
        <taxon>Myida</taxon>
        <taxon>Dreissenoidea</taxon>
        <taxon>Dreissenidae</taxon>
        <taxon>Dreissena</taxon>
    </lineage>
</organism>
<dbReference type="PANTHER" id="PTHR14187">
    <property type="entry name" value="ALPHA KINASE/ELONGATION FACTOR 2 KINASE"/>
    <property type="match status" value="1"/>
</dbReference>
<dbReference type="Proteomes" id="UP000828390">
    <property type="component" value="Unassembled WGS sequence"/>
</dbReference>
<dbReference type="Gene3D" id="3.30.420.40">
    <property type="match status" value="2"/>
</dbReference>
<dbReference type="SUPFAM" id="SSF53067">
    <property type="entry name" value="Actin-like ATPase domain"/>
    <property type="match status" value="1"/>
</dbReference>
<evidence type="ECO:0008006" key="3">
    <source>
        <dbReference type="Google" id="ProtNLM"/>
    </source>
</evidence>
<dbReference type="PANTHER" id="PTHR14187:SF5">
    <property type="entry name" value="HEAT SHOCK 70 KDA PROTEIN 12A"/>
    <property type="match status" value="1"/>
</dbReference>
<protein>
    <recommendedName>
        <fullName evidence="3">Heat shock protein 70</fullName>
    </recommendedName>
</protein>